<keyword evidence="3" id="KW-0288">FMN</keyword>
<evidence type="ECO:0000256" key="5">
    <source>
        <dbReference type="ARBA" id="ARBA00023002"/>
    </source>
</evidence>
<dbReference type="SUPFAM" id="SSF51395">
    <property type="entry name" value="FMN-linked oxidoreductases"/>
    <property type="match status" value="1"/>
</dbReference>
<gene>
    <name evidence="7" type="ORF">CKO45_24005</name>
</gene>
<evidence type="ECO:0000256" key="3">
    <source>
        <dbReference type="ARBA" id="ARBA00022643"/>
    </source>
</evidence>
<evidence type="ECO:0000256" key="2">
    <source>
        <dbReference type="ARBA" id="ARBA00022630"/>
    </source>
</evidence>
<name>A0ABS1D460_9PROT</name>
<comment type="cofactor">
    <cofactor evidence="1">
        <name>FMN</name>
        <dbReference type="ChEBI" id="CHEBI:58210"/>
    </cofactor>
</comment>
<reference evidence="7 8" key="1">
    <citation type="journal article" date="2020" name="Microorganisms">
        <title>Osmotic Adaptation and Compatible Solute Biosynthesis of Phototrophic Bacteria as Revealed from Genome Analyses.</title>
        <authorList>
            <person name="Imhoff J.F."/>
            <person name="Rahn T."/>
            <person name="Kunzel S."/>
            <person name="Keller A."/>
            <person name="Neulinger S.C."/>
        </authorList>
    </citation>
    <scope>NUCLEOTIDE SEQUENCE [LARGE SCALE GENOMIC DNA]</scope>
    <source>
        <strain evidence="7 8">DSM 15382</strain>
    </source>
</reference>
<evidence type="ECO:0000256" key="4">
    <source>
        <dbReference type="ARBA" id="ARBA00022857"/>
    </source>
</evidence>
<dbReference type="RefSeq" id="WP_133222619.1">
    <property type="nucleotide sequence ID" value="NZ_NRSG01000277.1"/>
</dbReference>
<evidence type="ECO:0000259" key="6">
    <source>
        <dbReference type="Pfam" id="PF00724"/>
    </source>
</evidence>
<feature type="domain" description="NADH:flavin oxidoreductase/NADH oxidase N-terminal" evidence="6">
    <location>
        <begin position="6"/>
        <end position="352"/>
    </location>
</feature>
<evidence type="ECO:0000313" key="8">
    <source>
        <dbReference type="Proteomes" id="UP000697995"/>
    </source>
</evidence>
<dbReference type="EMBL" id="NRSG01000277">
    <property type="protein sequence ID" value="MBK1661278.1"/>
    <property type="molecule type" value="Genomic_DNA"/>
</dbReference>
<keyword evidence="2" id="KW-0285">Flavoprotein</keyword>
<keyword evidence="8" id="KW-1185">Reference proteome</keyword>
<dbReference type="InterPro" id="IPR044152">
    <property type="entry name" value="YqjM-like"/>
</dbReference>
<dbReference type="PANTHER" id="PTHR43303">
    <property type="entry name" value="NADPH DEHYDROGENASE C23G7.10C-RELATED"/>
    <property type="match status" value="1"/>
</dbReference>
<keyword evidence="5" id="KW-0560">Oxidoreductase</keyword>
<keyword evidence="4" id="KW-0521">NADP</keyword>
<dbReference type="PANTHER" id="PTHR43303:SF4">
    <property type="entry name" value="NADPH DEHYDROGENASE C23G7.10C-RELATED"/>
    <property type="match status" value="1"/>
</dbReference>
<dbReference type="Proteomes" id="UP000697995">
    <property type="component" value="Unassembled WGS sequence"/>
</dbReference>
<dbReference type="Gene3D" id="3.20.20.70">
    <property type="entry name" value="Aldolase class I"/>
    <property type="match status" value="1"/>
</dbReference>
<dbReference type="CDD" id="cd02932">
    <property type="entry name" value="OYE_YqiM_FMN"/>
    <property type="match status" value="1"/>
</dbReference>
<proteinExistence type="predicted"/>
<dbReference type="Pfam" id="PF00724">
    <property type="entry name" value="Oxidored_FMN"/>
    <property type="match status" value="1"/>
</dbReference>
<dbReference type="InterPro" id="IPR013785">
    <property type="entry name" value="Aldolase_TIM"/>
</dbReference>
<evidence type="ECO:0000313" key="7">
    <source>
        <dbReference type="EMBL" id="MBK1661278.1"/>
    </source>
</evidence>
<dbReference type="InterPro" id="IPR001155">
    <property type="entry name" value="OxRdtase_FMN_N"/>
</dbReference>
<protein>
    <submittedName>
        <fullName evidence="7">NADH:flavin oxidoreductase</fullName>
    </submittedName>
</protein>
<sequence>MPAPLLFTPLELRGVTLKNRVVVAPMHQYAAQRGFATDWHLMNAGRYAAGGAGLVIMESTKVERRGCGTLGDLGLWDDAFIPGLARCVRFIKAHGAVPGIQLGHSGRKARRHRPWEGGGPLPRDAVVAALDAAEWEAWDLVAPSALAAPESDPLPRALTRAEIPEAIERWGQAARRAHEAGFEVLEIHGAHGYLIHQFLSPFANRRNDDYGGSDLNRMRFCLEVVESVRAHWPAEKPLFLRLSVEDDSGWGPAESVALAKLAKPKGVDVIDCSSGGMSGAPVVSAGPISYGYQVPYAERLRREAGIMSMAVGLIVHADHAEGILQEGRADLIALARELLYNPNWPMDAAQKLGVDPRFELVPPPQAYWLEKRAKQVKSMVPSTYAPAMPG</sequence>
<accession>A0ABS1D460</accession>
<organism evidence="7 8">
    <name type="scientific">Paracraurococcus ruber</name>
    <dbReference type="NCBI Taxonomy" id="77675"/>
    <lineage>
        <taxon>Bacteria</taxon>
        <taxon>Pseudomonadati</taxon>
        <taxon>Pseudomonadota</taxon>
        <taxon>Alphaproteobacteria</taxon>
        <taxon>Acetobacterales</taxon>
        <taxon>Roseomonadaceae</taxon>
        <taxon>Paracraurococcus</taxon>
    </lineage>
</organism>
<evidence type="ECO:0000256" key="1">
    <source>
        <dbReference type="ARBA" id="ARBA00001917"/>
    </source>
</evidence>
<comment type="caution">
    <text evidence="7">The sequence shown here is derived from an EMBL/GenBank/DDBJ whole genome shotgun (WGS) entry which is preliminary data.</text>
</comment>